<proteinExistence type="predicted"/>
<evidence type="ECO:0000256" key="1">
    <source>
        <dbReference type="SAM" id="MobiDB-lite"/>
    </source>
</evidence>
<reference evidence="2 3" key="1">
    <citation type="submission" date="2019-03" db="EMBL/GenBank/DDBJ databases">
        <title>Nematode-trapping fungi genome.</title>
        <authorList>
            <person name="Vidal-Diez De Ulzurrun G."/>
        </authorList>
    </citation>
    <scope>NUCLEOTIDE SEQUENCE [LARGE SCALE GENOMIC DNA]</scope>
    <source>
        <strain evidence="2 3">TWF154</strain>
    </source>
</reference>
<accession>A0A8H2HL93</accession>
<dbReference type="AlphaFoldDB" id="A0A8H2HL93"/>
<name>A0A8H2HL93_ORBOL</name>
<gene>
    <name evidence="2" type="ORF">EYR41_002723</name>
</gene>
<comment type="caution">
    <text evidence="2">The sequence shown here is derived from an EMBL/GenBank/DDBJ whole genome shotgun (WGS) entry which is preliminary data.</text>
</comment>
<evidence type="ECO:0000313" key="2">
    <source>
        <dbReference type="EMBL" id="TGJ70694.1"/>
    </source>
</evidence>
<dbReference type="EMBL" id="SOZJ01000002">
    <property type="protein sequence ID" value="TGJ70694.1"/>
    <property type="molecule type" value="Genomic_DNA"/>
</dbReference>
<evidence type="ECO:0000313" key="3">
    <source>
        <dbReference type="Proteomes" id="UP000297595"/>
    </source>
</evidence>
<organism evidence="2 3">
    <name type="scientific">Orbilia oligospora</name>
    <name type="common">Nematode-trapping fungus</name>
    <name type="synonym">Arthrobotrys oligospora</name>
    <dbReference type="NCBI Taxonomy" id="2813651"/>
    <lineage>
        <taxon>Eukaryota</taxon>
        <taxon>Fungi</taxon>
        <taxon>Dikarya</taxon>
        <taxon>Ascomycota</taxon>
        <taxon>Pezizomycotina</taxon>
        <taxon>Orbiliomycetes</taxon>
        <taxon>Orbiliales</taxon>
        <taxon>Orbiliaceae</taxon>
        <taxon>Orbilia</taxon>
    </lineage>
</organism>
<protein>
    <submittedName>
        <fullName evidence="2">Uncharacterized protein</fullName>
    </submittedName>
</protein>
<dbReference type="Proteomes" id="UP000297595">
    <property type="component" value="Unassembled WGS sequence"/>
</dbReference>
<sequence>MRVKSSAGGSDFLSSRRPWVKDILEVKPPNLSPSLFADRAYPPKTGRKANRRRSIMQAKSSCKSLDLRLGWRLLGAQKTPLNRKGASGYYHWFGRETLSCVSFFELSPEPSSQSRETDKPHCVAAKPGQKGGRVGGPLCNQLALGIEAASLIIHLEATAEPGPLPGIIVEEAALRNDRRRTISRRGCSPSCHTVYTDIDNQDKEKYTINICLDRFRLQRKLQKYLRQRATLAKNSNSGEVSSTVC</sequence>
<feature type="region of interest" description="Disordered" evidence="1">
    <location>
        <begin position="109"/>
        <end position="128"/>
    </location>
</feature>